<reference evidence="5" key="1">
    <citation type="journal article" date="2019" name="Int. J. Syst. Evol. Microbiol.">
        <title>The Global Catalogue of Microorganisms (GCM) 10K type strain sequencing project: providing services to taxonomists for standard genome sequencing and annotation.</title>
        <authorList>
            <consortium name="The Broad Institute Genomics Platform"/>
            <consortium name="The Broad Institute Genome Sequencing Center for Infectious Disease"/>
            <person name="Wu L."/>
            <person name="Ma J."/>
        </authorList>
    </citation>
    <scope>NUCLEOTIDE SEQUENCE [LARGE SCALE GENOMIC DNA]</scope>
    <source>
        <strain evidence="5">CGMCC 1.16306</strain>
    </source>
</reference>
<evidence type="ECO:0000259" key="2">
    <source>
        <dbReference type="Pfam" id="PF00089"/>
    </source>
</evidence>
<evidence type="ECO:0000256" key="1">
    <source>
        <dbReference type="ARBA" id="ARBA00022729"/>
    </source>
</evidence>
<feature type="domain" description="Peptidase S1" evidence="2">
    <location>
        <begin position="226"/>
        <end position="420"/>
    </location>
</feature>
<accession>A0ABW2MRR2</accession>
<dbReference type="InterPro" id="IPR026444">
    <property type="entry name" value="Secre_tail"/>
</dbReference>
<dbReference type="InterPro" id="IPR001254">
    <property type="entry name" value="Trypsin_dom"/>
</dbReference>
<dbReference type="PANTHER" id="PTHR36234:SF5">
    <property type="entry name" value="LYSYL ENDOPEPTIDASE"/>
    <property type="match status" value="1"/>
</dbReference>
<dbReference type="PANTHER" id="PTHR36234">
    <property type="entry name" value="LYSYL ENDOPEPTIDASE"/>
    <property type="match status" value="1"/>
</dbReference>
<dbReference type="NCBIfam" id="TIGR04183">
    <property type="entry name" value="Por_Secre_tail"/>
    <property type="match status" value="1"/>
</dbReference>
<feature type="domain" description="Secretion system C-terminal sorting" evidence="3">
    <location>
        <begin position="479"/>
        <end position="551"/>
    </location>
</feature>
<dbReference type="EMBL" id="JBHTBN010000001">
    <property type="protein sequence ID" value="MFC7356772.1"/>
    <property type="molecule type" value="Genomic_DNA"/>
</dbReference>
<dbReference type="Gene3D" id="2.40.10.10">
    <property type="entry name" value="Trypsin-like serine proteases"/>
    <property type="match status" value="2"/>
</dbReference>
<protein>
    <submittedName>
        <fullName evidence="4">T9SS type A sorting domain-containing protein</fullName>
    </submittedName>
</protein>
<keyword evidence="5" id="KW-1185">Reference proteome</keyword>
<comment type="caution">
    <text evidence="4">The sequence shown here is derived from an EMBL/GenBank/DDBJ whole genome shotgun (WGS) entry which is preliminary data.</text>
</comment>
<gene>
    <name evidence="4" type="ORF">ACFQO1_03660</name>
</gene>
<proteinExistence type="predicted"/>
<evidence type="ECO:0000313" key="4">
    <source>
        <dbReference type="EMBL" id="MFC7356772.1"/>
    </source>
</evidence>
<dbReference type="Proteomes" id="UP001596415">
    <property type="component" value="Unassembled WGS sequence"/>
</dbReference>
<dbReference type="RefSeq" id="WP_380216616.1">
    <property type="nucleotide sequence ID" value="NZ_JBHTBN010000001.1"/>
</dbReference>
<sequence length="553" mass="61671">MKRTLLFFILMVPFQFSFSQENGRELPYSWEYDVRSTVETVRLPVLDLASVIAEDEINDRDKSQPWRYGITRPLTLDVLNTGTWTDLPNGARLWQIAINSPSAINISVNYDNFFLPEGARLHMYNIDRSDISKTYTKNENRENNLLGSWFIEGETIIIEYYEPDTVQEVVQLKIGSIIHGYRLGQLQDYINGEGRGLNDSGDCNYDVNCPIGSDFDEKKEILKKTVALLNLGNGYLCSASLINNTREDKTPYLLTANHCLEGSDPAFWSIRLNWTSPNPVCGTGDDSTDVETNFTMSGAILRASNSLSDFALVELSNSIPSSWDVAFAGWDRTDDLPLYEVGIHHPQGDIMKVSRDDSGAVHQNANGREVWLIGGVSVGSGNGWEIGTTESGSSGSPLFNQNGRIIGQLYAGQSYCEGNQNNNDFDIYGRFAVSWDSGDTPETRLMDWLDPLETGANLTDTLQNLLNVPDIETIGALDIYPNPAASFITIENFRYPDLSYSFYNVVGQRLMSGSISNSYNVLDIQSLSAGVYFLHIVDNESSQAITKKIIVER</sequence>
<dbReference type="Pfam" id="PF00089">
    <property type="entry name" value="Trypsin"/>
    <property type="match status" value="1"/>
</dbReference>
<keyword evidence="1" id="KW-0732">Signal</keyword>
<organism evidence="4 5">
    <name type="scientific">Jejudonia soesokkakensis</name>
    <dbReference type="NCBI Taxonomy" id="1323432"/>
    <lineage>
        <taxon>Bacteria</taxon>
        <taxon>Pseudomonadati</taxon>
        <taxon>Bacteroidota</taxon>
        <taxon>Flavobacteriia</taxon>
        <taxon>Flavobacteriales</taxon>
        <taxon>Flavobacteriaceae</taxon>
        <taxon>Jejudonia</taxon>
    </lineage>
</organism>
<evidence type="ECO:0000259" key="3">
    <source>
        <dbReference type="Pfam" id="PF18962"/>
    </source>
</evidence>
<dbReference type="InterPro" id="IPR009003">
    <property type="entry name" value="Peptidase_S1_PA"/>
</dbReference>
<dbReference type="InterPro" id="IPR043504">
    <property type="entry name" value="Peptidase_S1_PA_chymotrypsin"/>
</dbReference>
<dbReference type="Pfam" id="PF18962">
    <property type="entry name" value="Por_Secre_tail"/>
    <property type="match status" value="1"/>
</dbReference>
<evidence type="ECO:0000313" key="5">
    <source>
        <dbReference type="Proteomes" id="UP001596415"/>
    </source>
</evidence>
<name>A0ABW2MRR2_9FLAO</name>
<dbReference type="SUPFAM" id="SSF50494">
    <property type="entry name" value="Trypsin-like serine proteases"/>
    <property type="match status" value="1"/>
</dbReference>